<name>A0A3M6TA92_POCDA</name>
<evidence type="ECO:0000313" key="3">
    <source>
        <dbReference type="Proteomes" id="UP000275408"/>
    </source>
</evidence>
<feature type="domain" description="SAC3/GANP/THP3 conserved" evidence="1">
    <location>
        <begin position="16"/>
        <end position="312"/>
    </location>
</feature>
<dbReference type="GO" id="GO:0005634">
    <property type="term" value="C:nucleus"/>
    <property type="evidence" value="ECO:0007669"/>
    <property type="project" value="TreeGrafter"/>
</dbReference>
<dbReference type="OMA" id="YRLCESP"/>
<organism evidence="2 3">
    <name type="scientific">Pocillopora damicornis</name>
    <name type="common">Cauliflower coral</name>
    <name type="synonym">Millepora damicornis</name>
    <dbReference type="NCBI Taxonomy" id="46731"/>
    <lineage>
        <taxon>Eukaryota</taxon>
        <taxon>Metazoa</taxon>
        <taxon>Cnidaria</taxon>
        <taxon>Anthozoa</taxon>
        <taxon>Hexacorallia</taxon>
        <taxon>Scleractinia</taxon>
        <taxon>Astrocoeniina</taxon>
        <taxon>Pocilloporidae</taxon>
        <taxon>Pocillopora</taxon>
    </lineage>
</organism>
<dbReference type="PANTHER" id="PTHR12436:SF38">
    <property type="entry name" value="SAC3 DOMAIN-CONTAINING PROTEIN 1"/>
    <property type="match status" value="1"/>
</dbReference>
<dbReference type="Pfam" id="PF03399">
    <property type="entry name" value="SAC3_GANP"/>
    <property type="match status" value="1"/>
</dbReference>
<dbReference type="InterPro" id="IPR005062">
    <property type="entry name" value="SAC3/GANP/THP3_conserved"/>
</dbReference>
<dbReference type="InterPro" id="IPR045107">
    <property type="entry name" value="SAC3/GANP/THP3"/>
</dbReference>
<gene>
    <name evidence="2" type="ORF">pdam_00003406</name>
</gene>
<sequence>MEEYGKDIIQGTCLEMCPASEISAREKQRRLHFFETVAFTSPSRCSEHHLGKLIADPRAVIKEFSRSAAGRSIDPSELRPANVLLSTMNYLIEEIASKDNTYSWQMIYWFIFDRARAIRQDLVVQRIIGKPVMEIFERICRFHILSGYRLCESPLDTFDPKINNDHTNECLKRLLCFYDEEDPSAYRDTRAEFEAYYLLHNLGSFEALNRAVNLQKEVKNSCLLRLAFDITTCIMLKNFVRFFRLVKRLPFLACCAVHKHMQQVRGDALAAINTAYFCRNASLPLALLVDMLNFDNAQDAGEFCSHFGMEVSGTSVKLVKGNLNSLKSSDAPLIRARFSNLIDTKLTVTTRDLLNGKCSETKALVKSSVPELVSLTFGQGICIDQNAAIVEPRSVVKPAFNPQKQSYFGRGRGRGRGKKPVY</sequence>
<dbReference type="GO" id="GO:0051298">
    <property type="term" value="P:centrosome duplication"/>
    <property type="evidence" value="ECO:0007669"/>
    <property type="project" value="TreeGrafter"/>
</dbReference>
<dbReference type="GO" id="GO:0051225">
    <property type="term" value="P:spindle assembly"/>
    <property type="evidence" value="ECO:0007669"/>
    <property type="project" value="TreeGrafter"/>
</dbReference>
<dbReference type="OrthoDB" id="264795at2759"/>
<protein>
    <recommendedName>
        <fullName evidence="1">SAC3/GANP/THP3 conserved domain-containing protein</fullName>
    </recommendedName>
</protein>
<dbReference type="GO" id="GO:0005813">
    <property type="term" value="C:centrosome"/>
    <property type="evidence" value="ECO:0007669"/>
    <property type="project" value="TreeGrafter"/>
</dbReference>
<proteinExistence type="predicted"/>
<evidence type="ECO:0000313" key="2">
    <source>
        <dbReference type="EMBL" id="RMX38263.1"/>
    </source>
</evidence>
<dbReference type="GO" id="GO:0005819">
    <property type="term" value="C:spindle"/>
    <property type="evidence" value="ECO:0007669"/>
    <property type="project" value="TreeGrafter"/>
</dbReference>
<dbReference type="EMBL" id="RCHS01004038">
    <property type="protein sequence ID" value="RMX38263.1"/>
    <property type="molecule type" value="Genomic_DNA"/>
</dbReference>
<reference evidence="2 3" key="1">
    <citation type="journal article" date="2018" name="Sci. Rep.">
        <title>Comparative analysis of the Pocillopora damicornis genome highlights role of immune system in coral evolution.</title>
        <authorList>
            <person name="Cunning R."/>
            <person name="Bay R.A."/>
            <person name="Gillette P."/>
            <person name="Baker A.C."/>
            <person name="Traylor-Knowles N."/>
        </authorList>
    </citation>
    <scope>NUCLEOTIDE SEQUENCE [LARGE SCALE GENOMIC DNA]</scope>
    <source>
        <strain evidence="2">RSMAS</strain>
        <tissue evidence="2">Whole animal</tissue>
    </source>
</reference>
<dbReference type="Gene3D" id="1.25.40.990">
    <property type="match status" value="1"/>
</dbReference>
<accession>A0A3M6TA92</accession>
<keyword evidence="3" id="KW-1185">Reference proteome</keyword>
<dbReference type="Proteomes" id="UP000275408">
    <property type="component" value="Unassembled WGS sequence"/>
</dbReference>
<dbReference type="PANTHER" id="PTHR12436">
    <property type="entry name" value="80 KDA MCM3-ASSOCIATED PROTEIN"/>
    <property type="match status" value="1"/>
</dbReference>
<dbReference type="STRING" id="46731.A0A3M6TA92"/>
<evidence type="ECO:0000259" key="1">
    <source>
        <dbReference type="Pfam" id="PF03399"/>
    </source>
</evidence>
<comment type="caution">
    <text evidence="2">The sequence shown here is derived from an EMBL/GenBank/DDBJ whole genome shotgun (WGS) entry which is preliminary data.</text>
</comment>
<dbReference type="AlphaFoldDB" id="A0A3M6TA92"/>